<dbReference type="InterPro" id="IPR005828">
    <property type="entry name" value="MFS_sugar_transport-like"/>
</dbReference>
<feature type="transmembrane region" description="Helical" evidence="5">
    <location>
        <begin position="402"/>
        <end position="424"/>
    </location>
</feature>
<evidence type="ECO:0000256" key="1">
    <source>
        <dbReference type="ARBA" id="ARBA00004370"/>
    </source>
</evidence>
<organism evidence="6 7">
    <name type="scientific">Operophtera brumata</name>
    <name type="common">Winter moth</name>
    <name type="synonym">Phalaena brumata</name>
    <dbReference type="NCBI Taxonomy" id="104452"/>
    <lineage>
        <taxon>Eukaryota</taxon>
        <taxon>Metazoa</taxon>
        <taxon>Ecdysozoa</taxon>
        <taxon>Arthropoda</taxon>
        <taxon>Hexapoda</taxon>
        <taxon>Insecta</taxon>
        <taxon>Pterygota</taxon>
        <taxon>Neoptera</taxon>
        <taxon>Endopterygota</taxon>
        <taxon>Lepidoptera</taxon>
        <taxon>Glossata</taxon>
        <taxon>Ditrysia</taxon>
        <taxon>Geometroidea</taxon>
        <taxon>Geometridae</taxon>
        <taxon>Larentiinae</taxon>
        <taxon>Operophtera</taxon>
    </lineage>
</organism>
<evidence type="ECO:0000256" key="5">
    <source>
        <dbReference type="SAM" id="Phobius"/>
    </source>
</evidence>
<dbReference type="PANTHER" id="PTHR48021">
    <property type="match status" value="1"/>
</dbReference>
<dbReference type="Pfam" id="PF00083">
    <property type="entry name" value="Sugar_tr"/>
    <property type="match status" value="3"/>
</dbReference>
<feature type="transmembrane region" description="Helical" evidence="5">
    <location>
        <begin position="9"/>
        <end position="29"/>
    </location>
</feature>
<evidence type="ECO:0000256" key="2">
    <source>
        <dbReference type="ARBA" id="ARBA00022692"/>
    </source>
</evidence>
<dbReference type="GO" id="GO:0016020">
    <property type="term" value="C:membrane"/>
    <property type="evidence" value="ECO:0007669"/>
    <property type="project" value="UniProtKB-SubCell"/>
</dbReference>
<keyword evidence="4 5" id="KW-0472">Membrane</keyword>
<dbReference type="AlphaFoldDB" id="A0A0L7KVV7"/>
<feature type="transmembrane region" description="Helical" evidence="5">
    <location>
        <begin position="453"/>
        <end position="473"/>
    </location>
</feature>
<accession>A0A0L7KVV7</accession>
<gene>
    <name evidence="6" type="ORF">OBRU01_20116</name>
</gene>
<keyword evidence="7" id="KW-1185">Reference proteome</keyword>
<dbReference type="PANTHER" id="PTHR48021:SF39">
    <property type="entry name" value="MAJOR FACILITATOR SUPERFAMILY (MFS) PROFILE DOMAIN-CONTAINING PROTEIN"/>
    <property type="match status" value="1"/>
</dbReference>
<name>A0A0L7KVV7_OPEBR</name>
<feature type="transmembrane region" description="Helical" evidence="5">
    <location>
        <begin position="295"/>
        <end position="314"/>
    </location>
</feature>
<dbReference type="EMBL" id="JTDY01005248">
    <property type="protein sequence ID" value="KOB67201.1"/>
    <property type="molecule type" value="Genomic_DNA"/>
</dbReference>
<keyword evidence="2 5" id="KW-0812">Transmembrane</keyword>
<keyword evidence="3 5" id="KW-1133">Transmembrane helix</keyword>
<dbReference type="Gene3D" id="1.20.1250.20">
    <property type="entry name" value="MFS general substrate transporter like domains"/>
    <property type="match status" value="2"/>
</dbReference>
<evidence type="ECO:0000313" key="7">
    <source>
        <dbReference type="Proteomes" id="UP000037510"/>
    </source>
</evidence>
<feature type="transmembrane region" description="Helical" evidence="5">
    <location>
        <begin position="365"/>
        <end position="382"/>
    </location>
</feature>
<dbReference type="InterPro" id="IPR050549">
    <property type="entry name" value="MFS_Trehalose_Transporter"/>
</dbReference>
<feature type="transmembrane region" description="Helical" evidence="5">
    <location>
        <begin position="334"/>
        <end position="353"/>
    </location>
</feature>
<feature type="transmembrane region" description="Helical" evidence="5">
    <location>
        <begin position="145"/>
        <end position="168"/>
    </location>
</feature>
<evidence type="ECO:0000256" key="4">
    <source>
        <dbReference type="ARBA" id="ARBA00023136"/>
    </source>
</evidence>
<reference evidence="6 7" key="1">
    <citation type="journal article" date="2015" name="Genome Biol. Evol.">
        <title>The genome of winter moth (Operophtera brumata) provides a genomic perspective on sexual dimorphism and phenology.</title>
        <authorList>
            <person name="Derks M.F."/>
            <person name="Smit S."/>
            <person name="Salis L."/>
            <person name="Schijlen E."/>
            <person name="Bossers A."/>
            <person name="Mateman C."/>
            <person name="Pijl A.S."/>
            <person name="de Ridder D."/>
            <person name="Groenen M.A."/>
            <person name="Visser M.E."/>
            <person name="Megens H.J."/>
        </authorList>
    </citation>
    <scope>NUCLEOTIDE SEQUENCE [LARGE SCALE GENOMIC DNA]</scope>
    <source>
        <strain evidence="6">WM2013NL</strain>
        <tissue evidence="6">Head and thorax</tissue>
    </source>
</reference>
<dbReference type="Proteomes" id="UP000037510">
    <property type="component" value="Unassembled WGS sequence"/>
</dbReference>
<proteinExistence type="predicted"/>
<dbReference type="STRING" id="104452.A0A0L7KVV7"/>
<dbReference type="SUPFAM" id="SSF103473">
    <property type="entry name" value="MFS general substrate transporter"/>
    <property type="match status" value="1"/>
</dbReference>
<comment type="subcellular location">
    <subcellularLocation>
        <location evidence="1">Membrane</location>
    </subcellularLocation>
</comment>
<sequence length="518" mass="58230">CLAIMSPNMLLLDIGMAISFPTIAVPYLLHSTTDLSMDDTQASWFGSLSYLTQPFGAIMSGPVVDYFGRKKASFIVNVPHLVAWLIMYFAPNLPAIFFANGLLGLGTGLMEAPIFAYVGECFLAIGILTMYFLGTVVYWRQAALISLAAPITAMLLILLVPETPVWLLSQGREKDALKSLCYLRGWTKAENVQEEFDKLVVHSRNLTKCVLCCQNEELQGVDDTKECEHRRREKDALKSLCYLRGWTKAENVQEEFDKLVVHSRNLTKCVLCCQNEELQGVDDTKECEHRKTLRPLSLIVMYFLFFVMSGLTPIRPNMVNICDAFGMAGDGKNVVFMVGVITFLAAIIVIFLIKLTGKRKLGITSMLGTGVSCAALSVYAKLYLPETVFSFDRASFPKETSYAPLVFFYALALFTGSNVSWVLLAQGFGAAWNYLVTFIGAKTYVDLETSFQLWGTFAVYAAFGFLGTIYLYFFMPETEGVPLHDIESFYNGKFRTFADDPFIRFFKRFKRKEKTEQL</sequence>
<comment type="caution">
    <text evidence="6">The sequence shown here is derived from an EMBL/GenBank/DDBJ whole genome shotgun (WGS) entry which is preliminary data.</text>
</comment>
<evidence type="ECO:0000256" key="3">
    <source>
        <dbReference type="ARBA" id="ARBA00022989"/>
    </source>
</evidence>
<protein>
    <recommendedName>
        <fullName evidence="8">Sugar transporter</fullName>
    </recommendedName>
</protein>
<evidence type="ECO:0000313" key="6">
    <source>
        <dbReference type="EMBL" id="KOB67201.1"/>
    </source>
</evidence>
<dbReference type="GO" id="GO:0022857">
    <property type="term" value="F:transmembrane transporter activity"/>
    <property type="evidence" value="ECO:0007669"/>
    <property type="project" value="InterPro"/>
</dbReference>
<feature type="transmembrane region" description="Helical" evidence="5">
    <location>
        <begin position="81"/>
        <end position="103"/>
    </location>
</feature>
<dbReference type="InterPro" id="IPR036259">
    <property type="entry name" value="MFS_trans_sf"/>
</dbReference>
<feature type="transmembrane region" description="Helical" evidence="5">
    <location>
        <begin position="115"/>
        <end position="139"/>
    </location>
</feature>
<feature type="non-terminal residue" evidence="6">
    <location>
        <position position="1"/>
    </location>
</feature>
<evidence type="ECO:0008006" key="8">
    <source>
        <dbReference type="Google" id="ProtNLM"/>
    </source>
</evidence>